<sequence>MARKGKEIAATSTPSRACKTKKSSRGRENEYPEERFDSRDHYERSRTLEGRGITHERIINFSDGDEDFMADRVQGLGWGFMYNGFIPINLRGKKIHFSENAIGRHLHIPYELPPVGEDNIFKKTVTVYNEGNLDMSGVLEVIGREGITWANDPAIMAIPKKMDNDILNAKATAWHKLIMANIDPKTHATTFLMEHALLIFVLMTEGIVNLPRIMRDVALKRPTANTRNLLPYPMFIARVANQYQVPEFARDEIVKIREVYMYCSYGDWKGEQPKVRRARILPAAQAPPVLPPEKHSPSPQPQPSATKISSASVRSSSEPLLKEVMRYLRRQECLQVNTQPMLYEAFSEKRFTCLIPVSSTDDDSDAES</sequence>
<evidence type="ECO:0000313" key="3">
    <source>
        <dbReference type="EMBL" id="MED6207413.1"/>
    </source>
</evidence>
<accession>A0ABU6YFK7</accession>
<dbReference type="Proteomes" id="UP001341840">
    <property type="component" value="Unassembled WGS sequence"/>
</dbReference>
<name>A0ABU6YFK7_9FABA</name>
<keyword evidence="4" id="KW-1185">Reference proteome</keyword>
<feature type="region of interest" description="Disordered" evidence="1">
    <location>
        <begin position="286"/>
        <end position="315"/>
    </location>
</feature>
<gene>
    <name evidence="3" type="ORF">PIB30_035617</name>
</gene>
<protein>
    <recommendedName>
        <fullName evidence="2">Putative plant transposon protein domain-containing protein</fullName>
    </recommendedName>
</protein>
<proteinExistence type="predicted"/>
<evidence type="ECO:0000259" key="2">
    <source>
        <dbReference type="Pfam" id="PF20167"/>
    </source>
</evidence>
<feature type="compositionally biased region" description="Polar residues" evidence="1">
    <location>
        <begin position="303"/>
        <end position="315"/>
    </location>
</feature>
<dbReference type="Pfam" id="PF20167">
    <property type="entry name" value="Transposase_32"/>
    <property type="match status" value="1"/>
</dbReference>
<dbReference type="InterPro" id="IPR046796">
    <property type="entry name" value="Transposase_32_dom"/>
</dbReference>
<evidence type="ECO:0000256" key="1">
    <source>
        <dbReference type="SAM" id="MobiDB-lite"/>
    </source>
</evidence>
<dbReference type="EMBL" id="JASCZI010241826">
    <property type="protein sequence ID" value="MED6207413.1"/>
    <property type="molecule type" value="Genomic_DNA"/>
</dbReference>
<evidence type="ECO:0000313" key="4">
    <source>
        <dbReference type="Proteomes" id="UP001341840"/>
    </source>
</evidence>
<feature type="compositionally biased region" description="Basic and acidic residues" evidence="1">
    <location>
        <begin position="25"/>
        <end position="40"/>
    </location>
</feature>
<reference evidence="3 4" key="1">
    <citation type="journal article" date="2023" name="Plants (Basel)">
        <title>Bridging the Gap: Combining Genomics and Transcriptomics Approaches to Understand Stylosanthes scabra, an Orphan Legume from the Brazilian Caatinga.</title>
        <authorList>
            <person name="Ferreira-Neto J.R.C."/>
            <person name="da Silva M.D."/>
            <person name="Binneck E."/>
            <person name="de Melo N.F."/>
            <person name="da Silva R.H."/>
            <person name="de Melo A.L.T.M."/>
            <person name="Pandolfi V."/>
            <person name="Bustamante F.O."/>
            <person name="Brasileiro-Vidal A.C."/>
            <person name="Benko-Iseppon A.M."/>
        </authorList>
    </citation>
    <scope>NUCLEOTIDE SEQUENCE [LARGE SCALE GENOMIC DNA]</scope>
    <source>
        <tissue evidence="3">Leaves</tissue>
    </source>
</reference>
<comment type="caution">
    <text evidence="3">The sequence shown here is derived from an EMBL/GenBank/DDBJ whole genome shotgun (WGS) entry which is preliminary data.</text>
</comment>
<feature type="domain" description="Putative plant transposon protein" evidence="2">
    <location>
        <begin position="89"/>
        <end position="246"/>
    </location>
</feature>
<organism evidence="3 4">
    <name type="scientific">Stylosanthes scabra</name>
    <dbReference type="NCBI Taxonomy" id="79078"/>
    <lineage>
        <taxon>Eukaryota</taxon>
        <taxon>Viridiplantae</taxon>
        <taxon>Streptophyta</taxon>
        <taxon>Embryophyta</taxon>
        <taxon>Tracheophyta</taxon>
        <taxon>Spermatophyta</taxon>
        <taxon>Magnoliopsida</taxon>
        <taxon>eudicotyledons</taxon>
        <taxon>Gunneridae</taxon>
        <taxon>Pentapetalae</taxon>
        <taxon>rosids</taxon>
        <taxon>fabids</taxon>
        <taxon>Fabales</taxon>
        <taxon>Fabaceae</taxon>
        <taxon>Papilionoideae</taxon>
        <taxon>50 kb inversion clade</taxon>
        <taxon>dalbergioids sensu lato</taxon>
        <taxon>Dalbergieae</taxon>
        <taxon>Pterocarpus clade</taxon>
        <taxon>Stylosanthes</taxon>
    </lineage>
</organism>
<feature type="region of interest" description="Disordered" evidence="1">
    <location>
        <begin position="1"/>
        <end position="40"/>
    </location>
</feature>